<dbReference type="PRINTS" id="PR00783">
    <property type="entry name" value="MINTRINSICP"/>
</dbReference>
<dbReference type="AlphaFoldDB" id="A0A8S1JCQ3"/>
<keyword evidence="4 7" id="KW-0812">Transmembrane</keyword>
<accession>A0A8S1JCQ3</accession>
<feature type="transmembrane region" description="Helical" evidence="8">
    <location>
        <begin position="243"/>
        <end position="262"/>
    </location>
</feature>
<evidence type="ECO:0000256" key="7">
    <source>
        <dbReference type="RuleBase" id="RU000477"/>
    </source>
</evidence>
<feature type="transmembrane region" description="Helical" evidence="8">
    <location>
        <begin position="296"/>
        <end position="316"/>
    </location>
</feature>
<dbReference type="PANTHER" id="PTHR43829">
    <property type="entry name" value="AQUAPORIN OR AQUAGLYCEROPORIN RELATED"/>
    <property type="match status" value="1"/>
</dbReference>
<dbReference type="OrthoDB" id="3222at2759"/>
<dbReference type="GO" id="GO:0005886">
    <property type="term" value="C:plasma membrane"/>
    <property type="evidence" value="ECO:0007669"/>
    <property type="project" value="TreeGrafter"/>
</dbReference>
<evidence type="ECO:0000256" key="2">
    <source>
        <dbReference type="ARBA" id="ARBA00006175"/>
    </source>
</evidence>
<keyword evidence="3 7" id="KW-0813">Transport</keyword>
<name>A0A8S1JCQ3_9CHLO</name>
<evidence type="ECO:0000256" key="3">
    <source>
        <dbReference type="ARBA" id="ARBA00022448"/>
    </source>
</evidence>
<dbReference type="Proteomes" id="UP000708148">
    <property type="component" value="Unassembled WGS sequence"/>
</dbReference>
<dbReference type="Pfam" id="PF00230">
    <property type="entry name" value="MIP"/>
    <property type="match status" value="1"/>
</dbReference>
<evidence type="ECO:0000313" key="9">
    <source>
        <dbReference type="EMBL" id="CAD7703918.1"/>
    </source>
</evidence>
<evidence type="ECO:0000256" key="6">
    <source>
        <dbReference type="ARBA" id="ARBA00023136"/>
    </source>
</evidence>
<dbReference type="PANTHER" id="PTHR43829:SF9">
    <property type="entry name" value="AQUAPORIN-9"/>
    <property type="match status" value="1"/>
</dbReference>
<dbReference type="Gene3D" id="1.20.1080.10">
    <property type="entry name" value="Glycerol uptake facilitator protein"/>
    <property type="match status" value="1"/>
</dbReference>
<feature type="transmembrane region" description="Helical" evidence="8">
    <location>
        <begin position="129"/>
        <end position="155"/>
    </location>
</feature>
<sequence length="326" mass="35446">MPSQPAPQGAESCRSEGEKAFLKSPSMRRVLSVRDYIRTWPLKPEAKLMYECFAEFWGTMMIAVFGVGSVNTAIAVGAHSDLWHVAMIWGFGVSLAIYCTASVSGAHLNPAVSLAFAMFRGSQFPWSKLGWYWLAQMAGGVAGGAMNFLIFFPYIGRQERLERLEDPGFSRGGGGSEISAMVFGEYYPAPDWVRGNELEGEDASKLVSTLGALCVEAWGTGILMFVIMALTDDKQKVLIHKEMVPFMIGFTVAVLIGCYAPLTQAGWNPARDFGPRLVAAMAGWGKIAIPGPRNGFWVYILGPMLGAPLGAFAYVMTIEPGLRMAQ</sequence>
<evidence type="ECO:0000256" key="5">
    <source>
        <dbReference type="ARBA" id="ARBA00022989"/>
    </source>
</evidence>
<keyword evidence="6 8" id="KW-0472">Membrane</keyword>
<organism evidence="9 10">
    <name type="scientific">Ostreobium quekettii</name>
    <dbReference type="NCBI Taxonomy" id="121088"/>
    <lineage>
        <taxon>Eukaryota</taxon>
        <taxon>Viridiplantae</taxon>
        <taxon>Chlorophyta</taxon>
        <taxon>core chlorophytes</taxon>
        <taxon>Ulvophyceae</taxon>
        <taxon>TCBD clade</taxon>
        <taxon>Bryopsidales</taxon>
        <taxon>Ostreobineae</taxon>
        <taxon>Ostreobiaceae</taxon>
        <taxon>Ostreobium</taxon>
    </lineage>
</organism>
<dbReference type="InterPro" id="IPR022357">
    <property type="entry name" value="MIP_CS"/>
</dbReference>
<reference evidence="9" key="1">
    <citation type="submission" date="2020-12" db="EMBL/GenBank/DDBJ databases">
        <authorList>
            <person name="Iha C."/>
        </authorList>
    </citation>
    <scope>NUCLEOTIDE SEQUENCE</scope>
</reference>
<evidence type="ECO:0008006" key="11">
    <source>
        <dbReference type="Google" id="ProtNLM"/>
    </source>
</evidence>
<dbReference type="PROSITE" id="PS00221">
    <property type="entry name" value="MIP"/>
    <property type="match status" value="1"/>
</dbReference>
<dbReference type="EMBL" id="CAJHUC010002513">
    <property type="protein sequence ID" value="CAD7703918.1"/>
    <property type="molecule type" value="Genomic_DNA"/>
</dbReference>
<dbReference type="InterPro" id="IPR023271">
    <property type="entry name" value="Aquaporin-like"/>
</dbReference>
<evidence type="ECO:0000256" key="4">
    <source>
        <dbReference type="ARBA" id="ARBA00022692"/>
    </source>
</evidence>
<dbReference type="SUPFAM" id="SSF81338">
    <property type="entry name" value="Aquaporin-like"/>
    <property type="match status" value="1"/>
</dbReference>
<comment type="similarity">
    <text evidence="2 7">Belongs to the MIP/aquaporin (TC 1.A.8) family.</text>
</comment>
<keyword evidence="10" id="KW-1185">Reference proteome</keyword>
<keyword evidence="5 8" id="KW-1133">Transmembrane helix</keyword>
<comment type="caution">
    <text evidence="9">The sequence shown here is derived from an EMBL/GenBank/DDBJ whole genome shotgun (WGS) entry which is preliminary data.</text>
</comment>
<proteinExistence type="inferred from homology"/>
<dbReference type="GO" id="GO:0015250">
    <property type="term" value="F:water channel activity"/>
    <property type="evidence" value="ECO:0007669"/>
    <property type="project" value="TreeGrafter"/>
</dbReference>
<dbReference type="GO" id="GO:0015254">
    <property type="term" value="F:glycerol channel activity"/>
    <property type="evidence" value="ECO:0007669"/>
    <property type="project" value="TreeGrafter"/>
</dbReference>
<comment type="subcellular location">
    <subcellularLocation>
        <location evidence="1">Membrane</location>
        <topology evidence="1">Multi-pass membrane protein</topology>
    </subcellularLocation>
</comment>
<feature type="transmembrane region" description="Helical" evidence="8">
    <location>
        <begin position="82"/>
        <end position="108"/>
    </location>
</feature>
<dbReference type="InterPro" id="IPR000425">
    <property type="entry name" value="MIP"/>
</dbReference>
<feature type="transmembrane region" description="Helical" evidence="8">
    <location>
        <begin position="206"/>
        <end position="231"/>
    </location>
</feature>
<feature type="transmembrane region" description="Helical" evidence="8">
    <location>
        <begin position="56"/>
        <end position="76"/>
    </location>
</feature>
<evidence type="ECO:0000313" key="10">
    <source>
        <dbReference type="Proteomes" id="UP000708148"/>
    </source>
</evidence>
<evidence type="ECO:0000256" key="1">
    <source>
        <dbReference type="ARBA" id="ARBA00004141"/>
    </source>
</evidence>
<protein>
    <recommendedName>
        <fullName evidence="11">Aquaporin</fullName>
    </recommendedName>
</protein>
<gene>
    <name evidence="9" type="ORF">OSTQU699_LOCUS9275</name>
</gene>
<evidence type="ECO:0000256" key="8">
    <source>
        <dbReference type="SAM" id="Phobius"/>
    </source>
</evidence>
<dbReference type="InterPro" id="IPR050363">
    <property type="entry name" value="MIP/Aquaporin"/>
</dbReference>